<gene>
    <name evidence="2" type="ORF">POTOM_005452</name>
</gene>
<dbReference type="EMBL" id="JAAWWB010000002">
    <property type="protein sequence ID" value="KAG6789356.1"/>
    <property type="molecule type" value="Genomic_DNA"/>
</dbReference>
<dbReference type="Proteomes" id="UP000886885">
    <property type="component" value="Chromosome 1D"/>
</dbReference>
<accession>A0A8X8AM50</accession>
<reference evidence="2" key="1">
    <citation type="journal article" date="2020" name="bioRxiv">
        <title>Hybrid origin of Populus tomentosa Carr. identified through genome sequencing and phylogenomic analysis.</title>
        <authorList>
            <person name="An X."/>
            <person name="Gao K."/>
            <person name="Chen Z."/>
            <person name="Li J."/>
            <person name="Yang X."/>
            <person name="Yang X."/>
            <person name="Zhou J."/>
            <person name="Guo T."/>
            <person name="Zhao T."/>
            <person name="Huang S."/>
            <person name="Miao D."/>
            <person name="Khan W.U."/>
            <person name="Rao P."/>
            <person name="Ye M."/>
            <person name="Lei B."/>
            <person name="Liao W."/>
            <person name="Wang J."/>
            <person name="Ji L."/>
            <person name="Li Y."/>
            <person name="Guo B."/>
            <person name="Mustafa N.S."/>
            <person name="Li S."/>
            <person name="Yun Q."/>
            <person name="Keller S.R."/>
            <person name="Mao J."/>
            <person name="Zhang R."/>
            <person name="Strauss S.H."/>
        </authorList>
    </citation>
    <scope>NUCLEOTIDE SEQUENCE</scope>
    <source>
        <strain evidence="2">GM15</strain>
        <tissue evidence="2">Leaf</tissue>
    </source>
</reference>
<feature type="compositionally biased region" description="Polar residues" evidence="1">
    <location>
        <begin position="40"/>
        <end position="53"/>
    </location>
</feature>
<protein>
    <submittedName>
        <fullName evidence="2">Uncharacterized protein</fullName>
    </submittedName>
</protein>
<feature type="region of interest" description="Disordered" evidence="1">
    <location>
        <begin position="19"/>
        <end position="55"/>
    </location>
</feature>
<dbReference type="OrthoDB" id="857675at2759"/>
<evidence type="ECO:0000256" key="1">
    <source>
        <dbReference type="SAM" id="MobiDB-lite"/>
    </source>
</evidence>
<evidence type="ECO:0000313" key="2">
    <source>
        <dbReference type="EMBL" id="KAG6789356.1"/>
    </source>
</evidence>
<proteinExistence type="predicted"/>
<feature type="compositionally biased region" description="Basic and acidic residues" evidence="1">
    <location>
        <begin position="20"/>
        <end position="35"/>
    </location>
</feature>
<comment type="caution">
    <text evidence="2">The sequence shown here is derived from an EMBL/GenBank/DDBJ whole genome shotgun (WGS) entry which is preliminary data.</text>
</comment>
<evidence type="ECO:0000313" key="3">
    <source>
        <dbReference type="Proteomes" id="UP000886885"/>
    </source>
</evidence>
<organism evidence="2 3">
    <name type="scientific">Populus tomentosa</name>
    <name type="common">Chinese white poplar</name>
    <dbReference type="NCBI Taxonomy" id="118781"/>
    <lineage>
        <taxon>Eukaryota</taxon>
        <taxon>Viridiplantae</taxon>
        <taxon>Streptophyta</taxon>
        <taxon>Embryophyta</taxon>
        <taxon>Tracheophyta</taxon>
        <taxon>Spermatophyta</taxon>
        <taxon>Magnoliopsida</taxon>
        <taxon>eudicotyledons</taxon>
        <taxon>Gunneridae</taxon>
        <taxon>Pentapetalae</taxon>
        <taxon>rosids</taxon>
        <taxon>fabids</taxon>
        <taxon>Malpighiales</taxon>
        <taxon>Salicaceae</taxon>
        <taxon>Saliceae</taxon>
        <taxon>Populus</taxon>
    </lineage>
</organism>
<name>A0A8X8AM50_POPTO</name>
<keyword evidence="3" id="KW-1185">Reference proteome</keyword>
<dbReference type="AlphaFoldDB" id="A0A8X8AM50"/>
<sequence length="119" mass="12578">MRSITSWCTACIPGRKRKEIKIEEPEKSSLKKSSDDQAEGSHQGTTLAASSDTGGAAVTTAAHMSASNDTGGSVFALGVATAGCDARSGNLWWNLFIGLKGSIYEPTKVTEKRESLEIQ</sequence>